<feature type="compositionally biased region" description="Low complexity" evidence="1">
    <location>
        <begin position="265"/>
        <end position="276"/>
    </location>
</feature>
<dbReference type="InParanoid" id="A0A168SQH2"/>
<evidence type="ECO:0000313" key="3">
    <source>
        <dbReference type="Proteomes" id="UP000078561"/>
    </source>
</evidence>
<dbReference type="Gene3D" id="3.10.450.50">
    <property type="match status" value="1"/>
</dbReference>
<dbReference type="AlphaFoldDB" id="A0A168SQH2"/>
<accession>A0A168SQH2</accession>
<feature type="region of interest" description="Disordered" evidence="1">
    <location>
        <begin position="241"/>
        <end position="320"/>
    </location>
</feature>
<proteinExistence type="predicted"/>
<name>A0A168SQH2_ABSGL</name>
<dbReference type="SUPFAM" id="SSF54427">
    <property type="entry name" value="NTF2-like"/>
    <property type="match status" value="1"/>
</dbReference>
<evidence type="ECO:0000313" key="2">
    <source>
        <dbReference type="EMBL" id="SAM08777.1"/>
    </source>
</evidence>
<feature type="compositionally biased region" description="Basic and acidic residues" evidence="1">
    <location>
        <begin position="295"/>
        <end position="304"/>
    </location>
</feature>
<feature type="compositionally biased region" description="Polar residues" evidence="1">
    <location>
        <begin position="241"/>
        <end position="251"/>
    </location>
</feature>
<organism evidence="2">
    <name type="scientific">Absidia glauca</name>
    <name type="common">Pin mould</name>
    <dbReference type="NCBI Taxonomy" id="4829"/>
    <lineage>
        <taxon>Eukaryota</taxon>
        <taxon>Fungi</taxon>
        <taxon>Fungi incertae sedis</taxon>
        <taxon>Mucoromycota</taxon>
        <taxon>Mucoromycotina</taxon>
        <taxon>Mucoromycetes</taxon>
        <taxon>Mucorales</taxon>
        <taxon>Cunninghamellaceae</taxon>
        <taxon>Absidia</taxon>
    </lineage>
</organism>
<dbReference type="Proteomes" id="UP000078561">
    <property type="component" value="Unassembled WGS sequence"/>
</dbReference>
<evidence type="ECO:0000256" key="1">
    <source>
        <dbReference type="SAM" id="MobiDB-lite"/>
    </source>
</evidence>
<gene>
    <name evidence="2" type="primary">ABSGL_14443.1 scaffold 14663</name>
</gene>
<dbReference type="OMA" id="HFHTGEC"/>
<dbReference type="STRING" id="4829.A0A168SQH2"/>
<protein>
    <submittedName>
        <fullName evidence="2">Uncharacterized protein</fullName>
    </submittedName>
</protein>
<keyword evidence="3" id="KW-1185">Reference proteome</keyword>
<dbReference type="InterPro" id="IPR032710">
    <property type="entry name" value="NTF2-like_dom_sf"/>
</dbReference>
<dbReference type="EMBL" id="LT554937">
    <property type="protein sequence ID" value="SAM08777.1"/>
    <property type="molecule type" value="Genomic_DNA"/>
</dbReference>
<feature type="region of interest" description="Disordered" evidence="1">
    <location>
        <begin position="180"/>
        <end position="206"/>
    </location>
</feature>
<feature type="compositionally biased region" description="Basic and acidic residues" evidence="1">
    <location>
        <begin position="187"/>
        <end position="200"/>
    </location>
</feature>
<dbReference type="OrthoDB" id="5440at2759"/>
<reference evidence="2" key="1">
    <citation type="submission" date="2016-04" db="EMBL/GenBank/DDBJ databases">
        <authorList>
            <person name="Evans L.H."/>
            <person name="Alamgir A."/>
            <person name="Owens N."/>
            <person name="Weber N.D."/>
            <person name="Virtaneva K."/>
            <person name="Barbian K."/>
            <person name="Babar A."/>
            <person name="Rosenke K."/>
        </authorList>
    </citation>
    <scope>NUCLEOTIDE SEQUENCE [LARGE SCALE GENOMIC DNA]</scope>
    <source>
        <strain evidence="2">CBS 101.48</strain>
    </source>
</reference>
<sequence>MEETWSQYKIKPSNMALYQDHASVAYITSGVTIQTSAAIRKFHLSQKSNTIVTELVHNKVSSSNKIIEEVDWTISFKHGECAWLLPNFDEHHFVDSTVKIPVVISATFEDNLIATIRIYWDQASVLKQLNVISGRNKWPVVGVEQVEALRSPSSNSNPASPLPSELPTKFRPGTNAFVPGRVFGPVHPDDQVRPGVRKPDPNAPNRNIFAYVPPEAKPLVAHQPNRLGSSFTLAHDEGIQTPITTTPSVGSSDDDTFASPPTTPPVTSRRVVPEPRNIFAQYDDDLSKKTKAHLNVREQSDKARPQPQASTGTRNILAHH</sequence>